<keyword evidence="5" id="KW-0732">Signal</keyword>
<feature type="signal peptide" evidence="5">
    <location>
        <begin position="1"/>
        <end position="20"/>
    </location>
</feature>
<dbReference type="Gene3D" id="2.40.40.10">
    <property type="entry name" value="RlpA-like domain"/>
    <property type="match status" value="1"/>
</dbReference>
<keyword evidence="2 3" id="KW-0961">Cell wall biogenesis/degradation</keyword>
<evidence type="ECO:0000256" key="5">
    <source>
        <dbReference type="SAM" id="SignalP"/>
    </source>
</evidence>
<dbReference type="GO" id="GO:0071555">
    <property type="term" value="P:cell wall organization"/>
    <property type="evidence" value="ECO:0007669"/>
    <property type="project" value="UniProtKB-KW"/>
</dbReference>
<keyword evidence="1 3" id="KW-0456">Lyase</keyword>
<dbReference type="Pfam" id="PF03330">
    <property type="entry name" value="DPBB_1"/>
    <property type="match status" value="1"/>
</dbReference>
<comment type="function">
    <text evidence="3">Lytic transglycosylase with a strong preference for naked glycan strands that lack stem peptides.</text>
</comment>
<keyword evidence="8" id="KW-1185">Reference proteome</keyword>
<dbReference type="InterPro" id="IPR009009">
    <property type="entry name" value="RlpA-like_DPBB"/>
</dbReference>
<dbReference type="EMBL" id="FQXG01000001">
    <property type="protein sequence ID" value="SHG94006.1"/>
    <property type="molecule type" value="Genomic_DNA"/>
</dbReference>
<gene>
    <name evidence="3" type="primary">rlpA</name>
    <name evidence="7" type="ORF">SAMN02745129_1207</name>
</gene>
<dbReference type="OrthoDB" id="9779128at2"/>
<dbReference type="GO" id="GO:0000270">
    <property type="term" value="P:peptidoglycan metabolic process"/>
    <property type="evidence" value="ECO:0007669"/>
    <property type="project" value="UniProtKB-UniRule"/>
</dbReference>
<accession>A0A1M5NWP8</accession>
<dbReference type="SUPFAM" id="SSF50685">
    <property type="entry name" value="Barwin-like endoglucanases"/>
    <property type="match status" value="1"/>
</dbReference>
<dbReference type="PANTHER" id="PTHR34183">
    <property type="entry name" value="ENDOLYTIC PEPTIDOGLYCAN TRANSGLYCOSYLASE RLPA"/>
    <property type="match status" value="1"/>
</dbReference>
<feature type="domain" description="RlpA-like protein double-psi beta-barrel" evidence="6">
    <location>
        <begin position="33"/>
        <end position="121"/>
    </location>
</feature>
<feature type="chain" id="PRO_5009990110" description="Endolytic peptidoglycan transglycosylase RlpA" evidence="5">
    <location>
        <begin position="21"/>
        <end position="126"/>
    </location>
</feature>
<dbReference type="STRING" id="299255.SAMN02745129_1207"/>
<evidence type="ECO:0000313" key="8">
    <source>
        <dbReference type="Proteomes" id="UP000184268"/>
    </source>
</evidence>
<dbReference type="HAMAP" id="MF_02071">
    <property type="entry name" value="RlpA"/>
    <property type="match status" value="1"/>
</dbReference>
<organism evidence="7 8">
    <name type="scientific">Ferrimonas marina</name>
    <dbReference type="NCBI Taxonomy" id="299255"/>
    <lineage>
        <taxon>Bacteria</taxon>
        <taxon>Pseudomonadati</taxon>
        <taxon>Pseudomonadota</taxon>
        <taxon>Gammaproteobacteria</taxon>
        <taxon>Alteromonadales</taxon>
        <taxon>Ferrimonadaceae</taxon>
        <taxon>Ferrimonas</taxon>
    </lineage>
</organism>
<keyword evidence="3" id="KW-0472">Membrane</keyword>
<dbReference type="InterPro" id="IPR034718">
    <property type="entry name" value="RlpA"/>
</dbReference>
<dbReference type="PROSITE" id="PS51257">
    <property type="entry name" value="PROKAR_LIPOPROTEIN"/>
    <property type="match status" value="1"/>
</dbReference>
<dbReference type="CDD" id="cd22268">
    <property type="entry name" value="DPBB_RlpA-like"/>
    <property type="match status" value="1"/>
</dbReference>
<sequence length="126" mass="13958">MRIRIAFLLALLTLTGCSSLDQSLREGRTGTVEQGQASFYADKYQGRTTANGERFDQQAMTAAHKTLPFGTRVRVTNLNNGKQIVVRINDRGPFVRGRIIDLSYRGFSQLASPSEGLIPVKMEVLP</sequence>
<comment type="similarity">
    <text evidence="3 4">Belongs to the RlpA family.</text>
</comment>
<reference evidence="7 8" key="1">
    <citation type="submission" date="2016-11" db="EMBL/GenBank/DDBJ databases">
        <authorList>
            <person name="Jaros S."/>
            <person name="Januszkiewicz K."/>
            <person name="Wedrychowicz H."/>
        </authorList>
    </citation>
    <scope>NUCLEOTIDE SEQUENCE [LARGE SCALE GENOMIC DNA]</scope>
    <source>
        <strain evidence="7 8">DSM 16917</strain>
    </source>
</reference>
<dbReference type="PANTHER" id="PTHR34183:SF8">
    <property type="entry name" value="ENDOLYTIC PEPTIDOGLYCAN TRANSGLYCOSYLASE RLPA-RELATED"/>
    <property type="match status" value="1"/>
</dbReference>
<proteinExistence type="inferred from homology"/>
<evidence type="ECO:0000256" key="1">
    <source>
        <dbReference type="ARBA" id="ARBA00023239"/>
    </source>
</evidence>
<keyword evidence="3" id="KW-1003">Cell membrane</keyword>
<dbReference type="GO" id="GO:0008932">
    <property type="term" value="F:lytic endotransglycosylase activity"/>
    <property type="evidence" value="ECO:0007669"/>
    <property type="project" value="UniProtKB-UniRule"/>
</dbReference>
<dbReference type="Proteomes" id="UP000184268">
    <property type="component" value="Unassembled WGS sequence"/>
</dbReference>
<dbReference type="GO" id="GO:0005886">
    <property type="term" value="C:plasma membrane"/>
    <property type="evidence" value="ECO:0007669"/>
    <property type="project" value="UniProtKB-SubCell"/>
</dbReference>
<dbReference type="NCBIfam" id="TIGR00413">
    <property type="entry name" value="rlpA"/>
    <property type="match status" value="1"/>
</dbReference>
<evidence type="ECO:0000313" key="7">
    <source>
        <dbReference type="EMBL" id="SHG94006.1"/>
    </source>
</evidence>
<protein>
    <recommendedName>
        <fullName evidence="3">Endolytic peptidoglycan transglycosylase RlpA</fullName>
        <ecNumber evidence="3">4.2.2.-</ecNumber>
    </recommendedName>
</protein>
<evidence type="ECO:0000256" key="3">
    <source>
        <dbReference type="HAMAP-Rule" id="MF_02071"/>
    </source>
</evidence>
<dbReference type="RefSeq" id="WP_067658440.1">
    <property type="nucleotide sequence ID" value="NZ_FQXG01000001.1"/>
</dbReference>
<evidence type="ECO:0000256" key="4">
    <source>
        <dbReference type="RuleBase" id="RU003495"/>
    </source>
</evidence>
<evidence type="ECO:0000256" key="2">
    <source>
        <dbReference type="ARBA" id="ARBA00023316"/>
    </source>
</evidence>
<evidence type="ECO:0000259" key="6">
    <source>
        <dbReference type="Pfam" id="PF03330"/>
    </source>
</evidence>
<name>A0A1M5NWP8_9GAMM</name>
<keyword evidence="3 7" id="KW-0449">Lipoprotein</keyword>
<dbReference type="EC" id="4.2.2.-" evidence="3"/>
<dbReference type="AlphaFoldDB" id="A0A1M5NWP8"/>
<keyword evidence="3" id="KW-0564">Palmitate</keyword>
<dbReference type="InterPro" id="IPR036908">
    <property type="entry name" value="RlpA-like_sf"/>
</dbReference>
<dbReference type="InterPro" id="IPR012997">
    <property type="entry name" value="RplA"/>
</dbReference>
<comment type="subcellular location">
    <subcellularLocation>
        <location evidence="3">Cell membrane</location>
        <topology evidence="3">Lipid-anchor</topology>
    </subcellularLocation>
</comment>